<dbReference type="RefSeq" id="WP_103694777.1">
    <property type="nucleotide sequence ID" value="NZ_NBAQ01000022.1"/>
</dbReference>
<sequence>MSTLLIYGATGNAGRMAAERARALGLNVEVAALAVFLASQDSHWVTGESIRASGAVRGVGY</sequence>
<dbReference type="InterPro" id="IPR036291">
    <property type="entry name" value="NAD(P)-bd_dom_sf"/>
</dbReference>
<comment type="caution">
    <text evidence="1">The sequence shown here is derived from an EMBL/GenBank/DDBJ whole genome shotgun (WGS) entry which is preliminary data.</text>
</comment>
<dbReference type="Gene3D" id="3.40.50.720">
    <property type="entry name" value="NAD(P)-binding Rossmann-like Domain"/>
    <property type="match status" value="1"/>
</dbReference>
<dbReference type="SUPFAM" id="SSF51735">
    <property type="entry name" value="NAD(P)-binding Rossmann-fold domains"/>
    <property type="match status" value="2"/>
</dbReference>
<dbReference type="Proteomes" id="UP000237295">
    <property type="component" value="Unassembled WGS sequence"/>
</dbReference>
<evidence type="ECO:0000313" key="2">
    <source>
        <dbReference type="Proteomes" id="UP000237295"/>
    </source>
</evidence>
<organism evidence="1 2">
    <name type="scientific">Pseudomonas syringae pv. syringae</name>
    <dbReference type="NCBI Taxonomy" id="321"/>
    <lineage>
        <taxon>Bacteria</taxon>
        <taxon>Pseudomonadati</taxon>
        <taxon>Pseudomonadota</taxon>
        <taxon>Gammaproteobacteria</taxon>
        <taxon>Pseudomonadales</taxon>
        <taxon>Pseudomonadaceae</taxon>
        <taxon>Pseudomonas</taxon>
        <taxon>Pseudomonas syringae</taxon>
    </lineage>
</organism>
<evidence type="ECO:0008006" key="3">
    <source>
        <dbReference type="Google" id="ProtNLM"/>
    </source>
</evidence>
<accession>A0AAE5S3E8</accession>
<protein>
    <recommendedName>
        <fullName evidence="3">NAD(P)-binding domain-containing protein</fullName>
    </recommendedName>
</protein>
<reference evidence="1 2" key="1">
    <citation type="submission" date="2017-03" db="EMBL/GenBank/DDBJ databases">
        <authorList>
            <person name="Hulin M.T."/>
        </authorList>
    </citation>
    <scope>NUCLEOTIDE SEQUENCE [LARGE SCALE GENOMIC DNA]</scope>
    <source>
        <strain evidence="1 2">5264</strain>
    </source>
</reference>
<dbReference type="AlphaFoldDB" id="A0AAE5S3E8"/>
<gene>
    <name evidence="1" type="ORF">CXB42_25355</name>
</gene>
<evidence type="ECO:0000313" key="1">
    <source>
        <dbReference type="EMBL" id="POQ00758.1"/>
    </source>
</evidence>
<name>A0AAE5S3E8_PSESY</name>
<dbReference type="EMBL" id="NBAQ01000022">
    <property type="protein sequence ID" value="POQ00758.1"/>
    <property type="molecule type" value="Genomic_DNA"/>
</dbReference>
<proteinExistence type="predicted"/>